<dbReference type="EMBL" id="JWLZ01000172">
    <property type="protein sequence ID" value="KHT62732.1"/>
    <property type="molecule type" value="Genomic_DNA"/>
</dbReference>
<sequence>MKVNLFATCLCDTVKADVAKKSVLLLEQLGCEVIFPEQQGCCGQPSLNSGYIHASKNGMKNLITAFEANEYPIVSPAGSCVASIKRYPEYLADEPQWALRAQQIADRFFELTQFIVNQLGVTRLGAKLDGRAVYHPSCSLIRKLNVREEPLKLLAQVEGLILQPINHQETCCGFGGTFSVKMAEISGEMVKEKVSHISAVEPDYLIGADISCLINIGGRISREGKSIKVMHIVDVLMSR</sequence>
<feature type="domain" description="Cysteine-rich" evidence="1">
    <location>
        <begin position="3"/>
        <end position="85"/>
    </location>
</feature>
<evidence type="ECO:0000313" key="3">
    <source>
        <dbReference type="Proteomes" id="UP000031278"/>
    </source>
</evidence>
<dbReference type="AlphaFoldDB" id="A0A0B9H1S9"/>
<accession>A0A0B9H1S9</accession>
<dbReference type="InterPro" id="IPR004017">
    <property type="entry name" value="Cys_rich_dom"/>
</dbReference>
<name>A0A0B9H1S9_9GAMM</name>
<dbReference type="Pfam" id="PF02754">
    <property type="entry name" value="CCG"/>
    <property type="match status" value="2"/>
</dbReference>
<dbReference type="RefSeq" id="WP_039464297.1">
    <property type="nucleotide sequence ID" value="NZ_JWLZ01000172.1"/>
</dbReference>
<protein>
    <recommendedName>
        <fullName evidence="1">Cysteine-rich domain-containing protein</fullName>
    </recommendedName>
</protein>
<dbReference type="PANTHER" id="PTHR30296:SF0">
    <property type="entry name" value="LACTATE UTILIZATION PROTEIN A"/>
    <property type="match status" value="1"/>
</dbReference>
<dbReference type="PANTHER" id="PTHR30296">
    <property type="entry name" value="UNCHARACTERIZED PROTEIN YKGE"/>
    <property type="match status" value="1"/>
</dbReference>
<evidence type="ECO:0000313" key="2">
    <source>
        <dbReference type="EMBL" id="KHT62732.1"/>
    </source>
</evidence>
<feature type="domain" description="Cysteine-rich" evidence="1">
    <location>
        <begin position="133"/>
        <end position="216"/>
    </location>
</feature>
<organism evidence="2 3">
    <name type="scientific">Photobacterium gaetbulicola</name>
    <dbReference type="NCBI Taxonomy" id="1295392"/>
    <lineage>
        <taxon>Bacteria</taxon>
        <taxon>Pseudomonadati</taxon>
        <taxon>Pseudomonadota</taxon>
        <taxon>Gammaproteobacteria</taxon>
        <taxon>Vibrionales</taxon>
        <taxon>Vibrionaceae</taxon>
        <taxon>Photobacterium</taxon>
    </lineage>
</organism>
<comment type="caution">
    <text evidence="2">The sequence shown here is derived from an EMBL/GenBank/DDBJ whole genome shotgun (WGS) entry which is preliminary data.</text>
</comment>
<gene>
    <name evidence="2" type="ORF">RJ45_15935</name>
</gene>
<proteinExistence type="predicted"/>
<dbReference type="GO" id="GO:0005829">
    <property type="term" value="C:cytosol"/>
    <property type="evidence" value="ECO:0007669"/>
    <property type="project" value="TreeGrafter"/>
</dbReference>
<evidence type="ECO:0000259" key="1">
    <source>
        <dbReference type="Pfam" id="PF02754"/>
    </source>
</evidence>
<dbReference type="Proteomes" id="UP000031278">
    <property type="component" value="Unassembled WGS sequence"/>
</dbReference>
<dbReference type="GO" id="GO:0016491">
    <property type="term" value="F:oxidoreductase activity"/>
    <property type="evidence" value="ECO:0007669"/>
    <property type="project" value="UniProtKB-ARBA"/>
</dbReference>
<reference evidence="2 3" key="1">
    <citation type="submission" date="2014-12" db="EMBL/GenBank/DDBJ databases">
        <title>Genome sequencing of Photobacterium gaetbulicola AD005a.</title>
        <authorList>
            <person name="Adrian T.G.S."/>
            <person name="Chan K.G."/>
        </authorList>
    </citation>
    <scope>NUCLEOTIDE SEQUENCE [LARGE SCALE GENOMIC DNA]</scope>
    <source>
        <strain evidence="2 3">AD005a</strain>
    </source>
</reference>